<dbReference type="Pfam" id="PF00664">
    <property type="entry name" value="ABC_membrane"/>
    <property type="match status" value="1"/>
</dbReference>
<dbReference type="PROSITE" id="PS50893">
    <property type="entry name" value="ABC_TRANSPORTER_2"/>
    <property type="match status" value="1"/>
</dbReference>
<dbReference type="PANTHER" id="PTHR43394:SF1">
    <property type="entry name" value="ATP-BINDING CASSETTE SUB-FAMILY B MEMBER 10, MITOCHONDRIAL"/>
    <property type="match status" value="1"/>
</dbReference>
<proteinExistence type="predicted"/>
<evidence type="ECO:0000256" key="6">
    <source>
        <dbReference type="ARBA" id="ARBA00022840"/>
    </source>
</evidence>
<dbReference type="FunFam" id="3.40.50.300:FF:000221">
    <property type="entry name" value="Multidrug ABC transporter ATP-binding protein"/>
    <property type="match status" value="1"/>
</dbReference>
<keyword evidence="2" id="KW-0813">Transport</keyword>
<feature type="transmembrane region" description="Helical" evidence="9">
    <location>
        <begin position="170"/>
        <end position="197"/>
    </location>
</feature>
<feature type="transmembrane region" description="Helical" evidence="9">
    <location>
        <begin position="65"/>
        <end position="88"/>
    </location>
</feature>
<reference evidence="12 13" key="1">
    <citation type="submission" date="2019-04" db="EMBL/GenBank/DDBJ databases">
        <authorList>
            <consortium name="Pathogen Informatics"/>
        </authorList>
    </citation>
    <scope>NUCLEOTIDE SEQUENCE [LARGE SCALE GENOMIC DNA]</scope>
    <source>
        <strain evidence="12 13">GPSC232</strain>
    </source>
</reference>
<evidence type="ECO:0000256" key="1">
    <source>
        <dbReference type="ARBA" id="ARBA00004651"/>
    </source>
</evidence>
<dbReference type="Gene3D" id="1.20.1560.10">
    <property type="entry name" value="ABC transporter type 1, transmembrane domain"/>
    <property type="match status" value="1"/>
</dbReference>
<feature type="transmembrane region" description="Helical" evidence="9">
    <location>
        <begin position="217"/>
        <end position="236"/>
    </location>
</feature>
<accession>A0A4M3JT45</accession>
<dbReference type="PROSITE" id="PS50929">
    <property type="entry name" value="ABC_TM1F"/>
    <property type="match status" value="1"/>
</dbReference>
<evidence type="ECO:0000313" key="13">
    <source>
        <dbReference type="Proteomes" id="UP000304540"/>
    </source>
</evidence>
<keyword evidence="3" id="KW-1003">Cell membrane</keyword>
<evidence type="ECO:0000256" key="2">
    <source>
        <dbReference type="ARBA" id="ARBA00022448"/>
    </source>
</evidence>
<dbReference type="EC" id="3.6.3.-" evidence="12"/>
<dbReference type="AlphaFoldDB" id="A0A4M3JT45"/>
<evidence type="ECO:0000313" key="12">
    <source>
        <dbReference type="EMBL" id="VRI34329.1"/>
    </source>
</evidence>
<dbReference type="InterPro" id="IPR003439">
    <property type="entry name" value="ABC_transporter-like_ATP-bd"/>
</dbReference>
<dbReference type="GO" id="GO:0005524">
    <property type="term" value="F:ATP binding"/>
    <property type="evidence" value="ECO:0007669"/>
    <property type="project" value="UniProtKB-KW"/>
</dbReference>
<evidence type="ECO:0000256" key="8">
    <source>
        <dbReference type="ARBA" id="ARBA00023136"/>
    </source>
</evidence>
<dbReference type="InterPro" id="IPR039421">
    <property type="entry name" value="Type_1_exporter"/>
</dbReference>
<dbReference type="CDD" id="cd18548">
    <property type="entry name" value="ABC_6TM_Tm287_like"/>
    <property type="match status" value="1"/>
</dbReference>
<keyword evidence="4 9" id="KW-0812">Transmembrane</keyword>
<dbReference type="SUPFAM" id="SSF52540">
    <property type="entry name" value="P-loop containing nucleoside triphosphate hydrolases"/>
    <property type="match status" value="1"/>
</dbReference>
<dbReference type="InterPro" id="IPR027417">
    <property type="entry name" value="P-loop_NTPase"/>
</dbReference>
<evidence type="ECO:0000259" key="11">
    <source>
        <dbReference type="PROSITE" id="PS50929"/>
    </source>
</evidence>
<dbReference type="EMBL" id="CABABW010000004">
    <property type="protein sequence ID" value="VRI34329.1"/>
    <property type="molecule type" value="Genomic_DNA"/>
</dbReference>
<evidence type="ECO:0000256" key="9">
    <source>
        <dbReference type="SAM" id="Phobius"/>
    </source>
</evidence>
<dbReference type="InterPro" id="IPR011527">
    <property type="entry name" value="ABC1_TM_dom"/>
</dbReference>
<keyword evidence="12" id="KW-0378">Hydrolase</keyword>
<dbReference type="Proteomes" id="UP000304540">
    <property type="component" value="Unassembled WGS sequence"/>
</dbReference>
<dbReference type="Pfam" id="PF00005">
    <property type="entry name" value="ABC_tran"/>
    <property type="match status" value="1"/>
</dbReference>
<evidence type="ECO:0000259" key="10">
    <source>
        <dbReference type="PROSITE" id="PS50893"/>
    </source>
</evidence>
<keyword evidence="8 9" id="KW-0472">Membrane</keyword>
<comment type="subcellular location">
    <subcellularLocation>
        <location evidence="1">Cell membrane</location>
        <topology evidence="1">Multi-pass membrane protein</topology>
    </subcellularLocation>
</comment>
<dbReference type="PANTHER" id="PTHR43394">
    <property type="entry name" value="ATP-DEPENDENT PERMEASE MDL1, MITOCHONDRIAL"/>
    <property type="match status" value="1"/>
</dbReference>
<name>A0A4M3JT45_STREE</name>
<feature type="domain" description="ABC transmembrane type-1" evidence="11">
    <location>
        <begin position="1"/>
        <end position="237"/>
    </location>
</feature>
<dbReference type="PROSITE" id="PS00211">
    <property type="entry name" value="ABC_TRANSPORTER_1"/>
    <property type="match status" value="1"/>
</dbReference>
<evidence type="ECO:0000256" key="4">
    <source>
        <dbReference type="ARBA" id="ARBA00022692"/>
    </source>
</evidence>
<keyword evidence="7 9" id="KW-1133">Transmembrane helix</keyword>
<feature type="transmembrane region" description="Helical" evidence="9">
    <location>
        <begin position="94"/>
        <end position="115"/>
    </location>
</feature>
<protein>
    <submittedName>
        <fullName evidence="12">ABC transporter ATP-binding protein/permease</fullName>
        <ecNumber evidence="12">3.6.3.-</ecNumber>
    </submittedName>
</protein>
<keyword evidence="6 12" id="KW-0067">ATP-binding</keyword>
<sequence>MAVVGLVAGGLNVVLAAYIAQGVSSDLREDAFRKIQTFSYADIEQFNAGNLVVRMTNDINQIQNVVMMTFQILFRLPLLFIGSFILAVQTLPSLWWVIVLMVVLIFGLTAVMMGMMGPRFAKFQTLLERINAIAKENLRGVRVVKSFVQEKEQFAKFTEVSDELLGQNLYIGYAFSVVEPFMMLVGYGAVFLSIWLVAGMVQSEPSVVGSIASFVNYLSQIIFTIVMVGFLGNSVSRAMISMRRIREILDAEPAMTFKDIPEEELVGSLSFENVTFTYPMDKEPMLKDVSFTIEPGQMVGVVGATGAGKSTLAQLIPRLFDPQDGAIKIGGKDIREVSEGTLRKTVSIVLQRAILFSGTIADNLRQGKGNATLFEMERAANIAQASEFIHRMEKTFESPVEERGTNFSGGQKQRMSIARGIVSNPRILIFDDSTSALDAKSERLVQEALNKDLKGTTTIIIAQKISSVVHADKILVLNQGRLIGQGTHADLVANNAVYREIYETQK</sequence>
<evidence type="ECO:0000256" key="3">
    <source>
        <dbReference type="ARBA" id="ARBA00022475"/>
    </source>
</evidence>
<gene>
    <name evidence="12" type="primary">yheI_1</name>
    <name evidence="12" type="ORF">SAMEA3381574_00619</name>
</gene>
<dbReference type="GO" id="GO:0016887">
    <property type="term" value="F:ATP hydrolysis activity"/>
    <property type="evidence" value="ECO:0007669"/>
    <property type="project" value="InterPro"/>
</dbReference>
<evidence type="ECO:0000256" key="5">
    <source>
        <dbReference type="ARBA" id="ARBA00022741"/>
    </source>
</evidence>
<dbReference type="SUPFAM" id="SSF90123">
    <property type="entry name" value="ABC transporter transmembrane region"/>
    <property type="match status" value="1"/>
</dbReference>
<evidence type="ECO:0000256" key="7">
    <source>
        <dbReference type="ARBA" id="ARBA00022989"/>
    </source>
</evidence>
<dbReference type="GO" id="GO:0005886">
    <property type="term" value="C:plasma membrane"/>
    <property type="evidence" value="ECO:0007669"/>
    <property type="project" value="UniProtKB-SubCell"/>
</dbReference>
<keyword evidence="5" id="KW-0547">Nucleotide-binding</keyword>
<dbReference type="InterPro" id="IPR003593">
    <property type="entry name" value="AAA+_ATPase"/>
</dbReference>
<dbReference type="InterPro" id="IPR036640">
    <property type="entry name" value="ABC1_TM_sf"/>
</dbReference>
<dbReference type="GO" id="GO:0015421">
    <property type="term" value="F:ABC-type oligopeptide transporter activity"/>
    <property type="evidence" value="ECO:0007669"/>
    <property type="project" value="TreeGrafter"/>
</dbReference>
<dbReference type="Gene3D" id="3.40.50.300">
    <property type="entry name" value="P-loop containing nucleotide triphosphate hydrolases"/>
    <property type="match status" value="1"/>
</dbReference>
<organism evidence="12 13">
    <name type="scientific">Streptococcus pneumoniae</name>
    <dbReference type="NCBI Taxonomy" id="1313"/>
    <lineage>
        <taxon>Bacteria</taxon>
        <taxon>Bacillati</taxon>
        <taxon>Bacillota</taxon>
        <taxon>Bacilli</taxon>
        <taxon>Lactobacillales</taxon>
        <taxon>Streptococcaceae</taxon>
        <taxon>Streptococcus</taxon>
    </lineage>
</organism>
<feature type="domain" description="ABC transporter" evidence="10">
    <location>
        <begin position="269"/>
        <end position="504"/>
    </location>
</feature>
<dbReference type="InterPro" id="IPR017871">
    <property type="entry name" value="ABC_transporter-like_CS"/>
</dbReference>
<dbReference type="SMART" id="SM00382">
    <property type="entry name" value="AAA"/>
    <property type="match status" value="1"/>
</dbReference>